<proteinExistence type="predicted"/>
<protein>
    <submittedName>
        <fullName evidence="1">Uncharacterized protein</fullName>
    </submittedName>
</protein>
<dbReference type="Proteomes" id="UP000182375">
    <property type="component" value="Unassembled WGS sequence"/>
</dbReference>
<reference evidence="1 2" key="1">
    <citation type="submission" date="2016-10" db="EMBL/GenBank/DDBJ databases">
        <authorList>
            <person name="de Groot N.N."/>
        </authorList>
    </citation>
    <scope>NUCLEOTIDE SEQUENCE [LARGE SCALE GENOMIC DNA]</scope>
    <source>
        <strain evidence="1 2">DSM 40306</strain>
    </source>
</reference>
<evidence type="ECO:0000313" key="2">
    <source>
        <dbReference type="Proteomes" id="UP000182375"/>
    </source>
</evidence>
<sequence>MAGEPPDDHADPPQQHYLNSLSQAWADMTIALSTTESMLTGYVSGITQQSNSEWYDAMRQFCSALWGTTAWGKNNPGGSPYQWQHDKASSPTATHPVMSVLFDSAEKISDLLRELAEAAVDLNHKVWNIYFDAVKQAVKSIDFSDGFDMEDVKAGVKTVGRLLGGLLEKGAEVGAEILLGRPPSAANDDLKLPVECAAPDGEDSGRSVTKQANNVNGDGFKNKGLDARAIPVKNVRTILKYDPSLTPPFVVLTSMPTP</sequence>
<accession>A0A1H4UTY2</accession>
<dbReference type="EMBL" id="FNTD01000004">
    <property type="protein sequence ID" value="SEC72186.1"/>
    <property type="molecule type" value="Genomic_DNA"/>
</dbReference>
<dbReference type="STRING" id="67331.SAMN04490357_2725"/>
<gene>
    <name evidence="1" type="ORF">SAMN04490357_2725</name>
</gene>
<organism evidence="1 2">
    <name type="scientific">Streptomyces misionensis</name>
    <dbReference type="NCBI Taxonomy" id="67331"/>
    <lineage>
        <taxon>Bacteria</taxon>
        <taxon>Bacillati</taxon>
        <taxon>Actinomycetota</taxon>
        <taxon>Actinomycetes</taxon>
        <taxon>Kitasatosporales</taxon>
        <taxon>Streptomycetaceae</taxon>
        <taxon>Streptomyces</taxon>
    </lineage>
</organism>
<dbReference type="AlphaFoldDB" id="A0A1H4UTY2"/>
<evidence type="ECO:0000313" key="1">
    <source>
        <dbReference type="EMBL" id="SEC72186.1"/>
    </source>
</evidence>
<name>A0A1H4UTY2_9ACTN</name>